<proteinExistence type="predicted"/>
<dbReference type="RefSeq" id="WP_154476808.1">
    <property type="nucleotide sequence ID" value="NZ_VULY01000018.1"/>
</dbReference>
<dbReference type="AlphaFoldDB" id="A0A6N7V3F3"/>
<dbReference type="GO" id="GO:0033926">
    <property type="term" value="F:endo-alpha-N-acetylgalactosaminidase activity"/>
    <property type="evidence" value="ECO:0007669"/>
    <property type="project" value="InterPro"/>
</dbReference>
<dbReference type="EMBL" id="VULY01000018">
    <property type="protein sequence ID" value="MSR93692.1"/>
    <property type="molecule type" value="Genomic_DNA"/>
</dbReference>
<name>A0A6N7V3F3_9FIRM</name>
<reference evidence="1 2" key="1">
    <citation type="submission" date="2019-08" db="EMBL/GenBank/DDBJ databases">
        <title>In-depth cultivation of the pig gut microbiome towards novel bacterial diversity and tailored functional studies.</title>
        <authorList>
            <person name="Wylensek D."/>
            <person name="Hitch T.C.A."/>
            <person name="Clavel T."/>
        </authorList>
    </citation>
    <scope>NUCLEOTIDE SEQUENCE [LARGE SCALE GENOMIC DNA]</scope>
    <source>
        <strain evidence="1 2">68-1-5</strain>
    </source>
</reference>
<evidence type="ECO:0000313" key="2">
    <source>
        <dbReference type="Proteomes" id="UP000434409"/>
    </source>
</evidence>
<organism evidence="1 2">
    <name type="scientific">Suipraeoptans intestinalis</name>
    <dbReference type="NCBI Taxonomy" id="2606628"/>
    <lineage>
        <taxon>Bacteria</taxon>
        <taxon>Bacillati</taxon>
        <taxon>Bacillota</taxon>
        <taxon>Clostridia</taxon>
        <taxon>Lachnospirales</taxon>
        <taxon>Lachnospiraceae</taxon>
        <taxon>Suipraeoptans</taxon>
    </lineage>
</organism>
<dbReference type="InterPro" id="IPR043751">
    <property type="entry name" value="DUF5696"/>
</dbReference>
<keyword evidence="2" id="KW-1185">Reference proteome</keyword>
<dbReference type="CDD" id="cd14244">
    <property type="entry name" value="GH_101_like"/>
    <property type="match status" value="1"/>
</dbReference>
<gene>
    <name evidence="1" type="ORF">FYJ34_05300</name>
</gene>
<dbReference type="Pfam" id="PF18952">
    <property type="entry name" value="DUF5696"/>
    <property type="match status" value="1"/>
</dbReference>
<protein>
    <submittedName>
        <fullName evidence="1">Uncharacterized protein</fullName>
    </submittedName>
</protein>
<dbReference type="Gene3D" id="3.20.20.80">
    <property type="entry name" value="Glycosidases"/>
    <property type="match status" value="1"/>
</dbReference>
<accession>A0A6N7V3F3</accession>
<evidence type="ECO:0000313" key="1">
    <source>
        <dbReference type="EMBL" id="MSR93692.1"/>
    </source>
</evidence>
<dbReference type="InterPro" id="IPR025706">
    <property type="entry name" value="Endoa_GalNAc"/>
</dbReference>
<comment type="caution">
    <text evidence="1">The sequence shown here is derived from an EMBL/GenBank/DDBJ whole genome shotgun (WGS) entry which is preliminary data.</text>
</comment>
<sequence length="639" mass="73636">MLSVKKNETEIRIEETTLNVTLLRGEACWKWDQGYVPRMESEENTWKFTDATTIRHEIVENGVGAGIRSHFGGFESDGKSCSYEFETLVWIEACTGDVFFEWIPLCEEGMQIRRVYWPGHMAFEKASPDWYTVLNMQQGVLIPNTWETKLDEIPFEGRFGTAGGYMPWFAQFRGEEGYVAICTTPWNAGYGVKHPEQGPYTQVGIWFEPSLGKMEYRRITRYTLIEEGDYNTACKIYRRYVKEDGRLCTLAEKAARVQRVDELIGCSFLHKGIKTYVQPQSDFYDAKHPDKNNWLTGFATRAKEIADLHQKGAGKLYLHLDGWAEPGYDNNHPDYMPPCKEAGGREGMKELADTMHRCGDLFGIHDQYRDYYRSAASFEEEYACRLVDGSIPTHQRWAGGPQSYLCGTQAPYYVRRNFTALEEQGIQLDCAYLDVFTCNEGDECNNPRHRMTRKDCQEERNRCFDYLMSKGILPSSEEVSDWCVPSMVFSHYAPYDFMLRQPGSPRYGIPVPLFSLVYHDCLIVPWMMEKVSETEDYMLYALLNGGAPYLCRDGAYPNVDGAFDEGIRLSLEEKIERCKAVSRLHQKIAKCEMVRHTMVNKDPGIQKTEFADGTEVTVDFYQQIYRIGTKTEVGEWKKV</sequence>
<dbReference type="Proteomes" id="UP000434409">
    <property type="component" value="Unassembled WGS sequence"/>
</dbReference>